<dbReference type="EMBL" id="CM023478">
    <property type="protein sequence ID" value="KAH7932890.1"/>
    <property type="molecule type" value="Genomic_DNA"/>
</dbReference>
<dbReference type="Proteomes" id="UP000821865">
    <property type="component" value="Chromosome 9"/>
</dbReference>
<sequence>MLDSLVRVSRRVGWVTYLLAANHDSASAGELPRSQRLLAGQPCRHGTNPDSRRRQVCPAGSPLRFRRASSFGPPDNREKPMGPGRGDEPLVHGERVVSPDLRSTTDTSLSPIPACWKGLDTFESPARTEYDALPRPSPNTELLIDEAGRRFTNRLRACGARAVAWQTTVSEAQTPPRHAALAARRFSGRRRTDSSLAEGIVSCGVAPAPTGVAQSFRGRDCEALGPTADYDGTLQLRQRAKPTLSKETVSASRRPFRRAVFFALADGALA</sequence>
<proteinExistence type="predicted"/>
<name>A0ACB8C242_DERSI</name>
<gene>
    <name evidence="1" type="ORF">HPB49_004662</name>
</gene>
<organism evidence="1 2">
    <name type="scientific">Dermacentor silvarum</name>
    <name type="common">Tick</name>
    <dbReference type="NCBI Taxonomy" id="543639"/>
    <lineage>
        <taxon>Eukaryota</taxon>
        <taxon>Metazoa</taxon>
        <taxon>Ecdysozoa</taxon>
        <taxon>Arthropoda</taxon>
        <taxon>Chelicerata</taxon>
        <taxon>Arachnida</taxon>
        <taxon>Acari</taxon>
        <taxon>Parasitiformes</taxon>
        <taxon>Ixodida</taxon>
        <taxon>Ixodoidea</taxon>
        <taxon>Ixodidae</taxon>
        <taxon>Rhipicephalinae</taxon>
        <taxon>Dermacentor</taxon>
    </lineage>
</organism>
<protein>
    <submittedName>
        <fullName evidence="1">Uncharacterized protein</fullName>
    </submittedName>
</protein>
<evidence type="ECO:0000313" key="1">
    <source>
        <dbReference type="EMBL" id="KAH7932890.1"/>
    </source>
</evidence>
<accession>A0ACB8C242</accession>
<keyword evidence="2" id="KW-1185">Reference proteome</keyword>
<reference evidence="1" key="1">
    <citation type="submission" date="2020-05" db="EMBL/GenBank/DDBJ databases">
        <title>Large-scale comparative analyses of tick genomes elucidate their genetic diversity and vector capacities.</title>
        <authorList>
            <person name="Jia N."/>
            <person name="Wang J."/>
            <person name="Shi W."/>
            <person name="Du L."/>
            <person name="Sun Y."/>
            <person name="Zhan W."/>
            <person name="Jiang J."/>
            <person name="Wang Q."/>
            <person name="Zhang B."/>
            <person name="Ji P."/>
            <person name="Sakyi L.B."/>
            <person name="Cui X."/>
            <person name="Yuan T."/>
            <person name="Jiang B."/>
            <person name="Yang W."/>
            <person name="Lam T.T.-Y."/>
            <person name="Chang Q."/>
            <person name="Ding S."/>
            <person name="Wang X."/>
            <person name="Zhu J."/>
            <person name="Ruan X."/>
            <person name="Zhao L."/>
            <person name="Wei J."/>
            <person name="Que T."/>
            <person name="Du C."/>
            <person name="Cheng J."/>
            <person name="Dai P."/>
            <person name="Han X."/>
            <person name="Huang E."/>
            <person name="Gao Y."/>
            <person name="Liu J."/>
            <person name="Shao H."/>
            <person name="Ye R."/>
            <person name="Li L."/>
            <person name="Wei W."/>
            <person name="Wang X."/>
            <person name="Wang C."/>
            <person name="Yang T."/>
            <person name="Huo Q."/>
            <person name="Li W."/>
            <person name="Guo W."/>
            <person name="Chen H."/>
            <person name="Zhou L."/>
            <person name="Ni X."/>
            <person name="Tian J."/>
            <person name="Zhou Y."/>
            <person name="Sheng Y."/>
            <person name="Liu T."/>
            <person name="Pan Y."/>
            <person name="Xia L."/>
            <person name="Li J."/>
            <person name="Zhao F."/>
            <person name="Cao W."/>
        </authorList>
    </citation>
    <scope>NUCLEOTIDE SEQUENCE</scope>
    <source>
        <strain evidence="1">Dsil-2018</strain>
    </source>
</reference>
<evidence type="ECO:0000313" key="2">
    <source>
        <dbReference type="Proteomes" id="UP000821865"/>
    </source>
</evidence>
<comment type="caution">
    <text evidence="1">The sequence shown here is derived from an EMBL/GenBank/DDBJ whole genome shotgun (WGS) entry which is preliminary data.</text>
</comment>